<protein>
    <submittedName>
        <fullName evidence="1">RIIA protein</fullName>
    </submittedName>
</protein>
<accession>A0A0K1LN21</accession>
<proteinExistence type="predicted"/>
<dbReference type="Gene3D" id="3.30.565.10">
    <property type="entry name" value="Histidine kinase-like ATPase, C-terminal domain"/>
    <property type="match status" value="1"/>
</dbReference>
<organism evidence="1 2">
    <name type="scientific">Caulobacter phage Seuss</name>
    <dbReference type="NCBI Taxonomy" id="1675601"/>
    <lineage>
        <taxon>Viruses</taxon>
        <taxon>Duplodnaviria</taxon>
        <taxon>Heunggongvirae</taxon>
        <taxon>Uroviricota</taxon>
        <taxon>Caudoviricetes</taxon>
        <taxon>Seussvirus</taxon>
        <taxon>Seussvirus seuss</taxon>
    </lineage>
</organism>
<gene>
    <name evidence="1" type="ORF">CPT_Seuss87</name>
</gene>
<evidence type="ECO:0000313" key="2">
    <source>
        <dbReference type="Proteomes" id="UP000221339"/>
    </source>
</evidence>
<sequence length="765" mass="86221">MKLDALKRNVEVSADLETSKFSIQASPQMFSVLADKMYSNKPLAVLREYCCNAIDAHAMNGNKAPWKVALPSPLDPNLIIRDFGPGMNHVQVMTEFTSFGLSTKTTDNGQIGGFGLGCKSGFAYSDALGVTSFQDGVKRSYAAFRGPDGVPQMSLLGEEETDEPSGLEIRIPIRDHDFRTFIATAEQLLKHFEPGTFEAYGVTVTPDEYVEEHDGYKVRKTNPTASEGRYLLMGPVAYQLDWTKILKEGEDQLPLTVIPVFQIGELDLQPSREGLSYDPKTIGKIRARYDAITKVFAKRLIEKASKMTPYGRIQYINELKRNNTWSWAAKDIGQMENEYTLEGNPELYRWNGKKEGFSTSRIGHGTGGLIADKLRLGQHDLAGNYGLGSVFFIIDDMPDEKSYRRRVTARFKNLVDGWHSGARIYFYDYVQTRANPPPPFIGPLRPKEKPPATADWEMAQYEMRPPAYTDKETLLKALHGIPNAKDKIFFLSELELPLTEKEKLAHGVSKVRVLGYLAGKSRHSWTNNGSYWKEQDDEVEGGMYVPMKGYELDYQGVPYEKYFDSPFIAGEMIFGMSKKAQAQIMGSANEEEFIRVDAEVNARFHKAISDPDIAAAVQARIDYQEATDLKDPQHGLVLRIMESNIAKELFPGIAEALCEVRPEFNSSDMTTMVDRVLDHYRRFQIPKPKPTKGVKTRLQREIKKALGSSALLQLAVQIYEYQRNNILEGRVRADQHTTLQETLATLAKVKLKRKAQPNGSDLDHQ</sequence>
<evidence type="ECO:0000313" key="1">
    <source>
        <dbReference type="EMBL" id="AKU43613.1"/>
    </source>
</evidence>
<name>A0A0K1LN21_9CAUD</name>
<dbReference type="SUPFAM" id="SSF55874">
    <property type="entry name" value="ATPase domain of HSP90 chaperone/DNA topoisomerase II/histidine kinase"/>
    <property type="match status" value="1"/>
</dbReference>
<dbReference type="InterPro" id="IPR036890">
    <property type="entry name" value="HATPase_C_sf"/>
</dbReference>
<keyword evidence="2" id="KW-1185">Reference proteome</keyword>
<reference evidence="1 2" key="1">
    <citation type="journal article" date="2015" name="Genome Announc.">
        <title>Complete Genome Sequence of Caulobacter crescentus Siphophage Seuss.</title>
        <authorList>
            <person name="Sloan J.M."/>
            <person name="Keene J.L."/>
            <person name="Cahill J.L."/>
            <person name="Rasche E.S."/>
            <person name="Kuty Everett G.F."/>
        </authorList>
    </citation>
    <scope>NUCLEOTIDE SEQUENCE [LARGE SCALE GENOMIC DNA]</scope>
</reference>
<dbReference type="Proteomes" id="UP000221339">
    <property type="component" value="Segment"/>
</dbReference>
<dbReference type="EMBL" id="KT001914">
    <property type="protein sequence ID" value="AKU43613.1"/>
    <property type="molecule type" value="Genomic_DNA"/>
</dbReference>